<feature type="compositionally biased region" description="Polar residues" evidence="1">
    <location>
        <begin position="177"/>
        <end position="187"/>
    </location>
</feature>
<dbReference type="Pfam" id="PF00582">
    <property type="entry name" value="Usp"/>
    <property type="match status" value="1"/>
</dbReference>
<name>A0A9P6VJ55_9HELO</name>
<proteinExistence type="predicted"/>
<dbReference type="SUPFAM" id="SSF52402">
    <property type="entry name" value="Adenine nucleotide alpha hydrolases-like"/>
    <property type="match status" value="1"/>
</dbReference>
<dbReference type="EMBL" id="VNKQ01000009">
    <property type="protein sequence ID" value="KAG0648935.1"/>
    <property type="molecule type" value="Genomic_DNA"/>
</dbReference>
<evidence type="ECO:0000256" key="1">
    <source>
        <dbReference type="SAM" id="MobiDB-lite"/>
    </source>
</evidence>
<dbReference type="InterPro" id="IPR006015">
    <property type="entry name" value="Universal_stress_UspA"/>
</dbReference>
<dbReference type="AlphaFoldDB" id="A0A9P6VJ55"/>
<comment type="caution">
    <text evidence="3">The sequence shown here is derived from an EMBL/GenBank/DDBJ whole genome shotgun (WGS) entry which is preliminary data.</text>
</comment>
<dbReference type="OrthoDB" id="992776at2759"/>
<organism evidence="3 4">
    <name type="scientific">Hyphodiscus hymeniophilus</name>
    <dbReference type="NCBI Taxonomy" id="353542"/>
    <lineage>
        <taxon>Eukaryota</taxon>
        <taxon>Fungi</taxon>
        <taxon>Dikarya</taxon>
        <taxon>Ascomycota</taxon>
        <taxon>Pezizomycotina</taxon>
        <taxon>Leotiomycetes</taxon>
        <taxon>Helotiales</taxon>
        <taxon>Hyphodiscaceae</taxon>
        <taxon>Hyphodiscus</taxon>
    </lineage>
</organism>
<evidence type="ECO:0000259" key="2">
    <source>
        <dbReference type="Pfam" id="PF00582"/>
    </source>
</evidence>
<dbReference type="PANTHER" id="PTHR46100:SF4">
    <property type="entry name" value="USPA DOMAIN-CONTAINING PROTEIN"/>
    <property type="match status" value="1"/>
</dbReference>
<keyword evidence="4" id="KW-1185">Reference proteome</keyword>
<feature type="compositionally biased region" description="Basic and acidic residues" evidence="1">
    <location>
        <begin position="321"/>
        <end position="330"/>
    </location>
</feature>
<feature type="compositionally biased region" description="Acidic residues" evidence="1">
    <location>
        <begin position="331"/>
        <end position="340"/>
    </location>
</feature>
<dbReference type="Gene3D" id="3.40.50.620">
    <property type="entry name" value="HUPs"/>
    <property type="match status" value="1"/>
</dbReference>
<dbReference type="PANTHER" id="PTHR46100">
    <property type="entry name" value="IMP2'P"/>
    <property type="match status" value="1"/>
</dbReference>
<dbReference type="Proteomes" id="UP000785200">
    <property type="component" value="Unassembled WGS sequence"/>
</dbReference>
<feature type="compositionally biased region" description="Low complexity" evidence="1">
    <location>
        <begin position="116"/>
        <end position="135"/>
    </location>
</feature>
<feature type="domain" description="UspA" evidence="2">
    <location>
        <begin position="499"/>
        <end position="690"/>
    </location>
</feature>
<feature type="region of interest" description="Disordered" evidence="1">
    <location>
        <begin position="219"/>
        <end position="263"/>
    </location>
</feature>
<accession>A0A9P6VJ55</accession>
<dbReference type="InterPro" id="IPR014729">
    <property type="entry name" value="Rossmann-like_a/b/a_fold"/>
</dbReference>
<feature type="compositionally biased region" description="Polar residues" evidence="1">
    <location>
        <begin position="242"/>
        <end position="263"/>
    </location>
</feature>
<evidence type="ECO:0000313" key="4">
    <source>
        <dbReference type="Proteomes" id="UP000785200"/>
    </source>
</evidence>
<sequence>MAHKPMSMEAVLDEERKEVLAILAGTLANGKPRSSTSSTGGPARTGSPFATPRSPVRSMLDVDPPVQRHQSLPGMNGGGISSPPIRSMLDVDTPPMRSMLDISTPLPPAAISPKNSITSTRTATASTKSAQSSPTESSHRAVVANTQHPRSLSDAASRPVEFGTGARAPGFEAPSPYQFSGYLQNNPKGPVVPKRNTLGGKRPQIPSAMAEVVRGDLSTFGSRDRGRHSVAGTGIGNHVDKSSSPSNRLGLRSNSPHSSMLTSDLSKFTLNDGRVIDMNNAYKRLSDANLAQIGGGLSSLNESSRRRRTNSGDAAILEEAGDGRLEKEYSGEDALEDSSDDDQRSSDDERSRGRSKEKSKQNEHPESQTLGMGRAKGPRTAQSLMAAAEEERAQIAANHQYRSLLDPEITVTEPSGEKSKSGRTFVHPTTAFDDGSGFVTPVDSDTEADLTDIKRAQKLSVHMTTVTSTPATKRSVRTLYRGDFAKMQQEAHDHQRRVRKYLVATDLSDEAAHALEWTIGTVLRDGDTLLAIYCVDEELGITTTDGSADEQLKEQASAIASAAKASTPLLNAAPAPSPLGHTFRLETGNASASPMGRERGKAEHERYRAVQDITDRVSKLLRKTKLQVKVVIEVIHCKQPKHLITEVIDYLQPTLVILGSRGRSALKGVILGSFSNYLVTKSSVPVMVARKRLRKHTKLKRPNIKLANNLSNPTVRSLANANIDLPLR</sequence>
<feature type="compositionally biased region" description="Basic and acidic residues" evidence="1">
    <location>
        <begin position="341"/>
        <end position="366"/>
    </location>
</feature>
<reference evidence="3" key="1">
    <citation type="submission" date="2019-07" db="EMBL/GenBank/DDBJ databases">
        <title>Hyphodiscus hymeniophilus genome sequencing and assembly.</title>
        <authorList>
            <person name="Kramer G."/>
            <person name="Nodwell J."/>
        </authorList>
    </citation>
    <scope>NUCLEOTIDE SEQUENCE</scope>
    <source>
        <strain evidence="3">ATCC 34498</strain>
    </source>
</reference>
<feature type="region of interest" description="Disordered" evidence="1">
    <location>
        <begin position="295"/>
        <end position="386"/>
    </location>
</feature>
<evidence type="ECO:0000313" key="3">
    <source>
        <dbReference type="EMBL" id="KAG0648935.1"/>
    </source>
</evidence>
<dbReference type="PRINTS" id="PR01438">
    <property type="entry name" value="UNVRSLSTRESS"/>
</dbReference>
<dbReference type="CDD" id="cd23659">
    <property type="entry name" value="USP_At3g01520-like"/>
    <property type="match status" value="1"/>
</dbReference>
<feature type="region of interest" description="Disordered" evidence="1">
    <location>
        <begin position="25"/>
        <end position="206"/>
    </location>
</feature>
<dbReference type="InterPro" id="IPR006016">
    <property type="entry name" value="UspA"/>
</dbReference>
<protein>
    <recommendedName>
        <fullName evidence="2">UspA domain-containing protein</fullName>
    </recommendedName>
</protein>
<gene>
    <name evidence="3" type="ORF">D0Z07_4657</name>
</gene>